<dbReference type="NCBIfam" id="TIGR00967">
    <property type="entry name" value="3a0501s007"/>
    <property type="match status" value="1"/>
</dbReference>
<keyword evidence="3 10" id="KW-0813">Transport</keyword>
<feature type="transmembrane region" description="Helical" evidence="10">
    <location>
        <begin position="364"/>
        <end position="386"/>
    </location>
</feature>
<evidence type="ECO:0000256" key="11">
    <source>
        <dbReference type="RuleBase" id="RU000537"/>
    </source>
</evidence>
<evidence type="ECO:0000256" key="8">
    <source>
        <dbReference type="ARBA" id="ARBA00023136"/>
    </source>
</evidence>
<comment type="subcellular location">
    <subcellularLocation>
        <location evidence="10">Cell membrane</location>
        <topology evidence="10">Multi-pass membrane protein</topology>
    </subcellularLocation>
    <subcellularLocation>
        <location evidence="1 12">Membrane</location>
        <topology evidence="1 12">Multi-pass membrane protein</topology>
    </subcellularLocation>
</comment>
<dbReference type="EMBL" id="CP002547">
    <property type="protein sequence ID" value="ADY54777.1"/>
    <property type="molecule type" value="Genomic_DNA"/>
</dbReference>
<evidence type="ECO:0000256" key="1">
    <source>
        <dbReference type="ARBA" id="ARBA00004141"/>
    </source>
</evidence>
<feature type="transmembrane region" description="Helical" evidence="10">
    <location>
        <begin position="392"/>
        <end position="410"/>
    </location>
</feature>
<protein>
    <recommendedName>
        <fullName evidence="9 10">Protein translocase subunit SecY</fullName>
    </recommendedName>
</protein>
<keyword evidence="6 10" id="KW-1133">Transmembrane helix</keyword>
<feature type="transmembrane region" description="Helical" evidence="10">
    <location>
        <begin position="77"/>
        <end position="97"/>
    </location>
</feature>
<dbReference type="Gene3D" id="1.10.3370.10">
    <property type="entry name" value="SecY subunit domain"/>
    <property type="match status" value="1"/>
</dbReference>
<dbReference type="PRINTS" id="PR00303">
    <property type="entry name" value="SECYTRNLCASE"/>
</dbReference>
<keyword evidence="5 10" id="KW-0653">Protein transport</keyword>
<evidence type="ECO:0000256" key="5">
    <source>
        <dbReference type="ARBA" id="ARBA00022927"/>
    </source>
</evidence>
<dbReference type="PANTHER" id="PTHR10906">
    <property type="entry name" value="SECY/SEC61-ALPHA FAMILY MEMBER"/>
    <property type="match status" value="1"/>
</dbReference>
<evidence type="ECO:0000256" key="4">
    <source>
        <dbReference type="ARBA" id="ARBA00022692"/>
    </source>
</evidence>
<feature type="transmembrane region" description="Helical" evidence="10">
    <location>
        <begin position="267"/>
        <end position="287"/>
    </location>
</feature>
<dbReference type="STRING" id="645991.Sgly_0411"/>
<gene>
    <name evidence="10" type="primary">secY</name>
    <name evidence="14" type="ordered locus">Sgly_0411</name>
</gene>
<proteinExistence type="inferred from homology"/>
<evidence type="ECO:0000256" key="12">
    <source>
        <dbReference type="RuleBase" id="RU003484"/>
    </source>
</evidence>
<feature type="transmembrane region" description="Helical" evidence="10">
    <location>
        <begin position="20"/>
        <end position="40"/>
    </location>
</feature>
<evidence type="ECO:0000313" key="14">
    <source>
        <dbReference type="EMBL" id="ADY54777.1"/>
    </source>
</evidence>
<evidence type="ECO:0000256" key="9">
    <source>
        <dbReference type="ARBA" id="ARBA00039733"/>
    </source>
</evidence>
<comment type="function">
    <text evidence="10 11">The central subunit of the protein translocation channel SecYEG. Consists of two halves formed by TMs 1-5 and 6-10. These two domains form a lateral gate at the front which open onto the bilayer between TMs 2 and 7, and are clamped together by SecE at the back. The channel is closed by both a pore ring composed of hydrophobic SecY resides and a short helix (helix 2A) on the extracellular side of the membrane which forms a plug. The plug probably moves laterally to allow the channel to open. The ring and the pore may move independently.</text>
</comment>
<reference evidence="15" key="2">
    <citation type="submission" date="2011-02" db="EMBL/GenBank/DDBJ databases">
        <title>The complete genome of Syntrophobotulus glycolicus DSM 8271.</title>
        <authorList>
            <person name="Lucas S."/>
            <person name="Copeland A."/>
            <person name="Lapidus A."/>
            <person name="Bruce D."/>
            <person name="Goodwin L."/>
            <person name="Pitluck S."/>
            <person name="Kyrpides N."/>
            <person name="Mavromatis K."/>
            <person name="Pagani I."/>
            <person name="Ivanova N."/>
            <person name="Mikhailova N."/>
            <person name="Chertkov O."/>
            <person name="Held B."/>
            <person name="Detter J.C."/>
            <person name="Tapia R."/>
            <person name="Han C."/>
            <person name="Land M."/>
            <person name="Hauser L."/>
            <person name="Markowitz V."/>
            <person name="Cheng J.-F."/>
            <person name="Hugenholtz P."/>
            <person name="Woyke T."/>
            <person name="Wu D."/>
            <person name="Spring S."/>
            <person name="Schroeder M."/>
            <person name="Brambilla E."/>
            <person name="Klenk H.-P."/>
            <person name="Eisen J.A."/>
        </authorList>
    </citation>
    <scope>NUCLEOTIDE SEQUENCE [LARGE SCALE GENOMIC DNA]</scope>
    <source>
        <strain evidence="15">DSM 8271 / FlGlyR</strain>
    </source>
</reference>
<evidence type="ECO:0000256" key="13">
    <source>
        <dbReference type="RuleBase" id="RU004349"/>
    </source>
</evidence>
<dbReference type="GO" id="GO:0065002">
    <property type="term" value="P:intracellular protein transmembrane transport"/>
    <property type="evidence" value="ECO:0007669"/>
    <property type="project" value="UniProtKB-UniRule"/>
</dbReference>
<evidence type="ECO:0000256" key="2">
    <source>
        <dbReference type="ARBA" id="ARBA00005751"/>
    </source>
</evidence>
<evidence type="ECO:0000256" key="10">
    <source>
        <dbReference type="HAMAP-Rule" id="MF_01465"/>
    </source>
</evidence>
<dbReference type="KEGG" id="sgy:Sgly_0411"/>
<sequence length="430" mass="47015">MALLETLKDAWQVPTIRKKIAFTLLMLLVFRVGAHIPIPFMDRNTLQQMMGSGGIFDFFNTFSGGSLKRFSVFSLSIMPYITASIIIQLLTVVVPYLERLSKEGEDGRKKIMQYVRYATVVLGFIQGFGLTFGLRGALISTSTALKVPLYFTVAIVLTAGTAFLMWLGEQITEKGIGNGISLIIFAGIVAGIPDAIKHLYSLLSVGEVSWLAILGILLLCVIVIAGVVFIQEGQRRIPVQYAKRVVGRRVYGGQSTHIPLKVNQAGVMPIIFGVSLMAFPSTIATWMPQTSGFAVFVHKYMSISGSFTSIPYMILYAGLIIFFTYFYTGITFNPVDLADNLKKNGGFVPGIRPGRPTSEYFMRILNRVTLAGGVFLAIIAVLPALIMGTTGIPNLALGGTSLLIVVSVALETMKQVEAQLLQRHYQGFLK</sequence>
<comment type="similarity">
    <text evidence="2 10 13">Belongs to the SecY/SEC61-alpha family.</text>
</comment>
<dbReference type="Pfam" id="PF00344">
    <property type="entry name" value="SecY"/>
    <property type="match status" value="1"/>
</dbReference>
<dbReference type="PROSITE" id="PS00755">
    <property type="entry name" value="SECY_1"/>
    <property type="match status" value="1"/>
</dbReference>
<keyword evidence="7 10" id="KW-0811">Translocation</keyword>
<dbReference type="OrthoDB" id="9809248at2"/>
<name>F0SY27_SYNGF</name>
<dbReference type="GO" id="GO:0006605">
    <property type="term" value="P:protein targeting"/>
    <property type="evidence" value="ECO:0007669"/>
    <property type="project" value="UniProtKB-UniRule"/>
</dbReference>
<dbReference type="PROSITE" id="PS00756">
    <property type="entry name" value="SECY_2"/>
    <property type="match status" value="1"/>
</dbReference>
<feature type="transmembrane region" description="Helical" evidence="10">
    <location>
        <begin position="307"/>
        <end position="327"/>
    </location>
</feature>
<dbReference type="AlphaFoldDB" id="F0SY27"/>
<feature type="transmembrane region" description="Helical" evidence="10">
    <location>
        <begin position="208"/>
        <end position="230"/>
    </location>
</feature>
<organism evidence="14 15">
    <name type="scientific">Syntrophobotulus glycolicus (strain DSM 8271 / FlGlyR)</name>
    <dbReference type="NCBI Taxonomy" id="645991"/>
    <lineage>
        <taxon>Bacteria</taxon>
        <taxon>Bacillati</taxon>
        <taxon>Bacillota</taxon>
        <taxon>Clostridia</taxon>
        <taxon>Eubacteriales</taxon>
        <taxon>Desulfitobacteriaceae</taxon>
        <taxon>Syntrophobotulus</taxon>
    </lineage>
</organism>
<dbReference type="RefSeq" id="WP_013623648.1">
    <property type="nucleotide sequence ID" value="NC_015172.1"/>
</dbReference>
<keyword evidence="15" id="KW-1185">Reference proteome</keyword>
<evidence type="ECO:0000256" key="7">
    <source>
        <dbReference type="ARBA" id="ARBA00023010"/>
    </source>
</evidence>
<feature type="transmembrane region" description="Helical" evidence="10">
    <location>
        <begin position="179"/>
        <end position="196"/>
    </location>
</feature>
<dbReference type="GO" id="GO:0005886">
    <property type="term" value="C:plasma membrane"/>
    <property type="evidence" value="ECO:0007669"/>
    <property type="project" value="UniProtKB-SubCell"/>
</dbReference>
<keyword evidence="4 10" id="KW-0812">Transmembrane</keyword>
<dbReference type="Proteomes" id="UP000007488">
    <property type="component" value="Chromosome"/>
</dbReference>
<comment type="subunit">
    <text evidence="10">Component of the Sec protein translocase complex. Heterotrimer consisting of SecY, SecE and SecG subunits. The heterotrimers can form oligomers, although 1 heterotrimer is thought to be able to translocate proteins. Interacts with the ribosome. Interacts with SecDF, and other proteins may be involved. Interacts with SecA.</text>
</comment>
<dbReference type="HOGENOM" id="CLU_030313_0_2_9"/>
<feature type="transmembrane region" description="Helical" evidence="10">
    <location>
        <begin position="117"/>
        <end position="137"/>
    </location>
</feature>
<dbReference type="InterPro" id="IPR023201">
    <property type="entry name" value="SecY_dom_sf"/>
</dbReference>
<dbReference type="InterPro" id="IPR026593">
    <property type="entry name" value="SecY"/>
</dbReference>
<feature type="transmembrane region" description="Helical" evidence="10">
    <location>
        <begin position="149"/>
        <end position="167"/>
    </location>
</feature>
<dbReference type="eggNOG" id="COG0201">
    <property type="taxonomic scope" value="Bacteria"/>
</dbReference>
<keyword evidence="10" id="KW-1003">Cell membrane</keyword>
<reference evidence="14 15" key="1">
    <citation type="journal article" date="2011" name="Stand. Genomic Sci.">
        <title>Complete genome sequence of Syntrophobotulus glycolicus type strain (FlGlyR).</title>
        <authorList>
            <person name="Han C."/>
            <person name="Mwirichia R."/>
            <person name="Chertkov O."/>
            <person name="Held B."/>
            <person name="Lapidus A."/>
            <person name="Nolan M."/>
            <person name="Lucas S."/>
            <person name="Hammon N."/>
            <person name="Deshpande S."/>
            <person name="Cheng J.F."/>
            <person name="Tapia R."/>
            <person name="Goodwin L."/>
            <person name="Pitluck S."/>
            <person name="Huntemann M."/>
            <person name="Liolios K."/>
            <person name="Ivanova N."/>
            <person name="Pagani I."/>
            <person name="Mavromatis K."/>
            <person name="Ovchinikova G."/>
            <person name="Pati A."/>
            <person name="Chen A."/>
            <person name="Palaniappan K."/>
            <person name="Land M."/>
            <person name="Hauser L."/>
            <person name="Brambilla E.M."/>
            <person name="Rohde M."/>
            <person name="Spring S."/>
            <person name="Sikorski J."/>
            <person name="Goker M."/>
            <person name="Woyke T."/>
            <person name="Bristow J."/>
            <person name="Eisen J.A."/>
            <person name="Markowitz V."/>
            <person name="Hugenholtz P."/>
            <person name="Kyrpides N.C."/>
            <person name="Klenk H.P."/>
            <person name="Detter J.C."/>
        </authorList>
    </citation>
    <scope>NUCLEOTIDE SEQUENCE [LARGE SCALE GENOMIC DNA]</scope>
    <source>
        <strain evidence="15">DSM 8271 / FlGlyR</strain>
    </source>
</reference>
<dbReference type="FunFam" id="1.10.3370.10:FF:000001">
    <property type="entry name" value="Preprotein translocase subunit SecY"/>
    <property type="match status" value="1"/>
</dbReference>
<evidence type="ECO:0000256" key="3">
    <source>
        <dbReference type="ARBA" id="ARBA00022448"/>
    </source>
</evidence>
<dbReference type="HAMAP" id="MF_01465">
    <property type="entry name" value="SecY"/>
    <property type="match status" value="1"/>
</dbReference>
<dbReference type="SUPFAM" id="SSF103491">
    <property type="entry name" value="Preprotein translocase SecY subunit"/>
    <property type="match status" value="1"/>
</dbReference>
<dbReference type="InterPro" id="IPR002208">
    <property type="entry name" value="SecY/SEC61-alpha"/>
</dbReference>
<accession>F0SY27</accession>
<evidence type="ECO:0000313" key="15">
    <source>
        <dbReference type="Proteomes" id="UP000007488"/>
    </source>
</evidence>
<dbReference type="GO" id="GO:0043952">
    <property type="term" value="P:protein transport by the Sec complex"/>
    <property type="evidence" value="ECO:0007669"/>
    <property type="project" value="UniProtKB-UniRule"/>
</dbReference>
<evidence type="ECO:0000256" key="6">
    <source>
        <dbReference type="ARBA" id="ARBA00022989"/>
    </source>
</evidence>
<dbReference type="InterPro" id="IPR030659">
    <property type="entry name" value="SecY_CS"/>
</dbReference>
<dbReference type="PIRSF" id="PIRSF004557">
    <property type="entry name" value="SecY"/>
    <property type="match status" value="1"/>
</dbReference>
<keyword evidence="8 10" id="KW-0472">Membrane</keyword>